<dbReference type="EMBL" id="JAUHQC010000004">
    <property type="protein sequence ID" value="MDN4532158.1"/>
    <property type="molecule type" value="Genomic_DNA"/>
</dbReference>
<protein>
    <recommendedName>
        <fullName evidence="3">Phage protein</fullName>
    </recommendedName>
</protein>
<evidence type="ECO:0000313" key="2">
    <source>
        <dbReference type="Proteomes" id="UP001171687"/>
    </source>
</evidence>
<proteinExistence type="predicted"/>
<name>A0AAW7M9J0_9STAP</name>
<gene>
    <name evidence="1" type="ORF">QYH67_00955</name>
</gene>
<evidence type="ECO:0000313" key="1">
    <source>
        <dbReference type="EMBL" id="MDN4532158.1"/>
    </source>
</evidence>
<dbReference type="Proteomes" id="UP001171687">
    <property type="component" value="Unassembled WGS sequence"/>
</dbReference>
<evidence type="ECO:0008006" key="3">
    <source>
        <dbReference type="Google" id="ProtNLM"/>
    </source>
</evidence>
<organism evidence="1 2">
    <name type="scientific">Staphylococcus auricularis</name>
    <dbReference type="NCBI Taxonomy" id="29379"/>
    <lineage>
        <taxon>Bacteria</taxon>
        <taxon>Bacillati</taxon>
        <taxon>Bacillota</taxon>
        <taxon>Bacilli</taxon>
        <taxon>Bacillales</taxon>
        <taxon>Staphylococcaceae</taxon>
        <taxon>Staphylococcus</taxon>
    </lineage>
</organism>
<accession>A0AAW7M9J0</accession>
<reference evidence="1" key="1">
    <citation type="submission" date="2023-07" db="EMBL/GenBank/DDBJ databases">
        <title>Evaluation of the beneficial properties of pineapple isolates.</title>
        <authorList>
            <person name="Adefiranye O."/>
        </authorList>
    </citation>
    <scope>NUCLEOTIDE SEQUENCE</scope>
    <source>
        <strain evidence="1">PAPLE_T1</strain>
    </source>
</reference>
<dbReference type="AlphaFoldDB" id="A0AAW7M9J0"/>
<dbReference type="RefSeq" id="WP_191962519.1">
    <property type="nucleotide sequence ID" value="NZ_CAKZJA010000021.1"/>
</dbReference>
<sequence>MPKYIDPEKFASALLASYKLQSVDKDEYVEKGLELYTKALEKAESLNEIYSKK</sequence>
<comment type="caution">
    <text evidence="1">The sequence shown here is derived from an EMBL/GenBank/DDBJ whole genome shotgun (WGS) entry which is preliminary data.</text>
</comment>